<name>A0ABS2CQM9_9MICO</name>
<gene>
    <name evidence="2" type="ORF">JQN70_13660</name>
</gene>
<sequence length="62" mass="6959">MTIAARRSYESLSQAAVRTGISTKTLRRRIADGTLTAYRCGRLIRLDPEDVDRILVKVPNGR</sequence>
<dbReference type="RefSeq" id="WP_204131911.1">
    <property type="nucleotide sequence ID" value="NZ_JAFDVD010000015.1"/>
</dbReference>
<feature type="domain" description="Helix-turn-helix" evidence="1">
    <location>
        <begin position="12"/>
        <end position="53"/>
    </location>
</feature>
<keyword evidence="2" id="KW-0238">DNA-binding</keyword>
<dbReference type="SUPFAM" id="SSF46955">
    <property type="entry name" value="Putative DNA-binding domain"/>
    <property type="match status" value="1"/>
</dbReference>
<dbReference type="InterPro" id="IPR010093">
    <property type="entry name" value="SinI_DNA-bd"/>
</dbReference>
<evidence type="ECO:0000313" key="3">
    <source>
        <dbReference type="Proteomes" id="UP001430172"/>
    </source>
</evidence>
<keyword evidence="3" id="KW-1185">Reference proteome</keyword>
<proteinExistence type="predicted"/>
<dbReference type="Proteomes" id="UP001430172">
    <property type="component" value="Unassembled WGS sequence"/>
</dbReference>
<dbReference type="InterPro" id="IPR009061">
    <property type="entry name" value="DNA-bd_dom_put_sf"/>
</dbReference>
<evidence type="ECO:0000313" key="2">
    <source>
        <dbReference type="EMBL" id="MBM6401441.1"/>
    </source>
</evidence>
<dbReference type="EMBL" id="JAFDVD010000015">
    <property type="protein sequence ID" value="MBM6401441.1"/>
    <property type="molecule type" value="Genomic_DNA"/>
</dbReference>
<reference evidence="2" key="1">
    <citation type="submission" date="2021-02" db="EMBL/GenBank/DDBJ databases">
        <title>Phycicoccus sp. MQZ13P-5T, whole genome shotgun sequence.</title>
        <authorList>
            <person name="Tuo L."/>
        </authorList>
    </citation>
    <scope>NUCLEOTIDE SEQUENCE</scope>
    <source>
        <strain evidence="2">MQZ13P-5</strain>
    </source>
</reference>
<dbReference type="Pfam" id="PF12728">
    <property type="entry name" value="HTH_17"/>
    <property type="match status" value="1"/>
</dbReference>
<evidence type="ECO:0000259" key="1">
    <source>
        <dbReference type="Pfam" id="PF12728"/>
    </source>
</evidence>
<dbReference type="NCBIfam" id="TIGR01764">
    <property type="entry name" value="excise"/>
    <property type="match status" value="1"/>
</dbReference>
<dbReference type="InterPro" id="IPR041657">
    <property type="entry name" value="HTH_17"/>
</dbReference>
<accession>A0ABS2CQM9</accession>
<organism evidence="2 3">
    <name type="scientific">Phycicoccus sonneratiae</name>
    <dbReference type="NCBI Taxonomy" id="2807628"/>
    <lineage>
        <taxon>Bacteria</taxon>
        <taxon>Bacillati</taxon>
        <taxon>Actinomycetota</taxon>
        <taxon>Actinomycetes</taxon>
        <taxon>Micrococcales</taxon>
        <taxon>Intrasporangiaceae</taxon>
        <taxon>Phycicoccus</taxon>
    </lineage>
</organism>
<comment type="caution">
    <text evidence="2">The sequence shown here is derived from an EMBL/GenBank/DDBJ whole genome shotgun (WGS) entry which is preliminary data.</text>
</comment>
<protein>
    <submittedName>
        <fullName evidence="2">Excisionase family DNA-binding protein</fullName>
    </submittedName>
</protein>
<dbReference type="GO" id="GO:0003677">
    <property type="term" value="F:DNA binding"/>
    <property type="evidence" value="ECO:0007669"/>
    <property type="project" value="UniProtKB-KW"/>
</dbReference>